<reference evidence="1" key="1">
    <citation type="submission" date="2020-04" db="EMBL/GenBank/DDBJ databases">
        <authorList>
            <person name="Alioto T."/>
            <person name="Alioto T."/>
            <person name="Gomez Garrido J."/>
        </authorList>
    </citation>
    <scope>NUCLEOTIDE SEQUENCE</scope>
    <source>
        <strain evidence="1">A484AB</strain>
    </source>
</reference>
<comment type="caution">
    <text evidence="1">The sequence shown here is derived from an EMBL/GenBank/DDBJ whole genome shotgun (WGS) entry which is preliminary data.</text>
</comment>
<dbReference type="EMBL" id="CACRXK020011389">
    <property type="protein sequence ID" value="CAB4021350.1"/>
    <property type="molecule type" value="Genomic_DNA"/>
</dbReference>
<protein>
    <submittedName>
        <fullName evidence="1">Uncharacterized protein</fullName>
    </submittedName>
</protein>
<name>A0A7D9J3X2_PARCT</name>
<dbReference type="Proteomes" id="UP001152795">
    <property type="component" value="Unassembled WGS sequence"/>
</dbReference>
<proteinExistence type="predicted"/>
<organism evidence="1 2">
    <name type="scientific">Paramuricea clavata</name>
    <name type="common">Red gorgonian</name>
    <name type="synonym">Violescent sea-whip</name>
    <dbReference type="NCBI Taxonomy" id="317549"/>
    <lineage>
        <taxon>Eukaryota</taxon>
        <taxon>Metazoa</taxon>
        <taxon>Cnidaria</taxon>
        <taxon>Anthozoa</taxon>
        <taxon>Octocorallia</taxon>
        <taxon>Malacalcyonacea</taxon>
        <taxon>Plexauridae</taxon>
        <taxon>Paramuricea</taxon>
    </lineage>
</organism>
<evidence type="ECO:0000313" key="2">
    <source>
        <dbReference type="Proteomes" id="UP001152795"/>
    </source>
</evidence>
<gene>
    <name evidence="1" type="ORF">PACLA_8A035795</name>
</gene>
<sequence>MRLGVLPEISETPERDNHAEVRQNDALYKLKSKRYHDKRRNVRKSRIAVADKILMKNKRTDPLSAIPGKVINIRGNAVTARFDEGTFLCETSHISRLYESDLTSKNEKEYEENKRFKTTYSTRAESI</sequence>
<keyword evidence="2" id="KW-1185">Reference proteome</keyword>
<evidence type="ECO:0000313" key="1">
    <source>
        <dbReference type="EMBL" id="CAB4021350.1"/>
    </source>
</evidence>
<dbReference type="AlphaFoldDB" id="A0A7D9J3X2"/>
<accession>A0A7D9J3X2</accession>